<dbReference type="InterPro" id="IPR011836">
    <property type="entry name" value="YhdP"/>
</dbReference>
<protein>
    <submittedName>
        <fullName evidence="3">TIGR02099 family protein</fullName>
    </submittedName>
</protein>
<organism evidence="3 5">
    <name type="scientific">Pseudomonas extremorientalis</name>
    <dbReference type="NCBI Taxonomy" id="169669"/>
    <lineage>
        <taxon>Bacteria</taxon>
        <taxon>Pseudomonadati</taxon>
        <taxon>Pseudomonadota</taxon>
        <taxon>Gammaproteobacteria</taxon>
        <taxon>Pseudomonadales</taxon>
        <taxon>Pseudomonadaceae</taxon>
        <taxon>Pseudomonas</taxon>
    </lineage>
</organism>
<keyword evidence="6" id="KW-1185">Reference proteome</keyword>
<dbReference type="Pfam" id="PF13116">
    <property type="entry name" value="YhdP"/>
    <property type="match status" value="1"/>
</dbReference>
<dbReference type="PANTHER" id="PTHR38690:SF1">
    <property type="entry name" value="PROTEASE"/>
    <property type="match status" value="1"/>
</dbReference>
<feature type="transmembrane region" description="Helical" evidence="1">
    <location>
        <begin position="1215"/>
        <end position="1234"/>
    </location>
</feature>
<accession>A0A1H0UU74</accession>
<dbReference type="PANTHER" id="PTHR38690">
    <property type="entry name" value="PROTEASE-RELATED"/>
    <property type="match status" value="1"/>
</dbReference>
<dbReference type="AlphaFoldDB" id="A0A1H0UU74"/>
<dbReference type="NCBIfam" id="TIGR02099">
    <property type="entry name" value="YhdP family protein"/>
    <property type="match status" value="1"/>
</dbReference>
<evidence type="ECO:0000256" key="1">
    <source>
        <dbReference type="SAM" id="Phobius"/>
    </source>
</evidence>
<evidence type="ECO:0000259" key="2">
    <source>
        <dbReference type="Pfam" id="PF13116"/>
    </source>
</evidence>
<keyword evidence="1" id="KW-0812">Transmembrane</keyword>
<sequence length="1271" mass="138597">MERLIRFFAALTRWGLGLCALSLVLAAVYVSLGRELTPLVAEYRAEVEAKAQAAVDMPLHIGSLEGRWSGFAPVLLAHDVMLGEGSSALRLDQVEVVPDVWASLMAREVRIAHLQVSGLQLSVKEDKDGKWALQGLPVQDDQPLDPEQLLTNMQKVKRVSLLDSQVTLQPFDQAPVTLTYVGLNLHTGVTRQRLDARLTLPDGQPLAMSLRTRIRASQWKDGEVQAYLSLPQSDWARWIPAKLTQQWKLTQFKAGGEFWLTWAKGTVQSAVVRLNSPQVKGQYAERKPVHIENLALTAYLQRSDTGLSVLFDSLAMSLGETRWESRLQLRQTLATDKDLEVWKLQADRLDLTPITPLLNALAPLPEGFAKTVEHLKATGLLRNVLVDFRPQDTTDKKVSFAANLERIGFDAYFGAPAARNVSGSISGDLGQGELRMDSKDFSLHLDPIFAKPWQYLQANARLTWKLDKEGFTLIAPYIKVLGEEGKIAADFLIRLHFDHNQEDYMDLRVGMVDGDGRFTPKYLPAVLSPALDEWLRTAILKGAVDQGFFQYQGSLNHDALPASRNISLFFKVHDAELAFQPGWPHVSKVNGEVFVEESGVRILASKGQLLDTKVKDIYVNIPHAPAGKDSHLLLTGGFAGGLGDGLKILQEAPIGTASTFSGWKGEGDLQGGLDLDIPLAKGAEPKIVVDFKTDKARLQLAEPPLDLTQLKGEFRFDSAKGLSGQNITAQAFDRPITAQIVADGKPGNISTRVNAKGQVTVKRLTDWLKISQPLPVSGDIPYQLQVTLDGADSQLMVSSNLKGVAVDLPAPFGMPASQGRDSVFRMTLQGAERRYWFDYGELANFTFAAPPDKFNDGRGELFLGDGDAVLPGAKGLRIRGVLSELDIDPWKKLVDRYAGNDPGGSAKQLLSGADFKIGKLTGFGTQFDQVNLQLDRKPAAWGVQLDSQQAKGSVNLPDAKGAPIAINLQYVRLPAMDPTVQADENAPDPLANIDPKDIPALDIAIDQLFQGPDLIGAWSLKIRPTAKGLAFNNLDLGLKGMQLKGAGGWEGAAGDSSSWYKGRLDGKNIGDVLKGWGYAPTVTSQDFHLDVDGRWPGSPAYVGPKRFSGSLDAAFRNGQFVEVEGGAQALRVFGLLNFNSIGRRLRLDFSDLLGKGLSYDRVKGLLAASNGVFVTREPITMTGPSSNLELNGTLDLVADRVDAKLLVTLPVTNNLPIAALIVGAPAIGGALFLIDKLIGDRVSRFASVQYKVEGPWKDPKITFDKPFEKPN</sequence>
<gene>
    <name evidence="3" type="ORF">BFN10_20120</name>
    <name evidence="4" type="ORF">SAMN04490184_4441</name>
</gene>
<dbReference type="EMBL" id="LT629708">
    <property type="protein sequence ID" value="SDP69777.1"/>
    <property type="molecule type" value="Genomic_DNA"/>
</dbReference>
<evidence type="ECO:0000313" key="5">
    <source>
        <dbReference type="Proteomes" id="UP000181686"/>
    </source>
</evidence>
<name>A0A1H0UU74_9PSED</name>
<evidence type="ECO:0000313" key="3">
    <source>
        <dbReference type="EMBL" id="OIN06422.1"/>
    </source>
</evidence>
<dbReference type="InterPro" id="IPR025263">
    <property type="entry name" value="YhdP_central"/>
</dbReference>
<proteinExistence type="predicted"/>
<keyword evidence="1" id="KW-1133">Transmembrane helix</keyword>
<evidence type="ECO:0000313" key="6">
    <source>
        <dbReference type="Proteomes" id="UP000182654"/>
    </source>
</evidence>
<dbReference type="Proteomes" id="UP000181686">
    <property type="component" value="Unassembled WGS sequence"/>
</dbReference>
<dbReference type="Proteomes" id="UP000182654">
    <property type="component" value="Chromosome I"/>
</dbReference>
<evidence type="ECO:0000313" key="4">
    <source>
        <dbReference type="EMBL" id="SDP69777.1"/>
    </source>
</evidence>
<dbReference type="EMBL" id="MDGK01000052">
    <property type="protein sequence ID" value="OIN06422.1"/>
    <property type="molecule type" value="Genomic_DNA"/>
</dbReference>
<keyword evidence="1" id="KW-0472">Membrane</keyword>
<reference evidence="3 5" key="1">
    <citation type="submission" date="2016-08" db="EMBL/GenBank/DDBJ databases">
        <title>Draft genome sequence of the type strain of Pseudomonas extremorientalis LMG 19695T isolated from drinking water reservoir.</title>
        <authorList>
            <person name="Tambong J.T."/>
        </authorList>
    </citation>
    <scope>NUCLEOTIDE SEQUENCE [LARGE SCALE GENOMIC DNA]</scope>
    <source>
        <strain evidence="3 5">LMG 19695</strain>
    </source>
</reference>
<dbReference type="RefSeq" id="WP_071491142.1">
    <property type="nucleotide sequence ID" value="NZ_CP117459.1"/>
</dbReference>
<reference evidence="4 6" key="2">
    <citation type="submission" date="2016-10" db="EMBL/GenBank/DDBJ databases">
        <authorList>
            <person name="Varghese N."/>
            <person name="Submissions S."/>
        </authorList>
    </citation>
    <scope>NUCLEOTIDE SEQUENCE [LARGE SCALE GENOMIC DNA]</scope>
    <source>
        <strain evidence="4 6">BS2774</strain>
    </source>
</reference>
<feature type="domain" description="YhdP central" evidence="2">
    <location>
        <begin position="4"/>
        <end position="1261"/>
    </location>
</feature>